<keyword evidence="2" id="KW-1185">Reference proteome</keyword>
<protein>
    <recommendedName>
        <fullName evidence="3">ArsR family transcriptional regulator</fullName>
    </recommendedName>
</protein>
<evidence type="ECO:0000313" key="2">
    <source>
        <dbReference type="Proteomes" id="UP000427769"/>
    </source>
</evidence>
<evidence type="ECO:0008006" key="3">
    <source>
        <dbReference type="Google" id="ProtNLM"/>
    </source>
</evidence>
<dbReference type="Proteomes" id="UP000427769">
    <property type="component" value="Chromosome"/>
</dbReference>
<accession>A0A5K7YUJ1</accession>
<name>A0A5K7YUJ1_9BACT</name>
<gene>
    <name evidence="1" type="primary">gp26_1</name>
    <name evidence="1" type="ORF">DSCW_08690</name>
</gene>
<dbReference type="KEGG" id="dwd:DSCW_08690"/>
<reference evidence="1 2" key="1">
    <citation type="submission" date="2019-11" db="EMBL/GenBank/DDBJ databases">
        <title>Comparative genomics of hydrocarbon-degrading Desulfosarcina strains.</title>
        <authorList>
            <person name="Watanabe M."/>
            <person name="Kojima H."/>
            <person name="Fukui M."/>
        </authorList>
    </citation>
    <scope>NUCLEOTIDE SEQUENCE [LARGE SCALE GENOMIC DNA]</scope>
    <source>
        <strain evidence="1 2">PP31</strain>
    </source>
</reference>
<dbReference type="EMBL" id="AP021875">
    <property type="protein sequence ID" value="BBO73452.1"/>
    <property type="molecule type" value="Genomic_DNA"/>
</dbReference>
<dbReference type="RefSeq" id="WP_231715668.1">
    <property type="nucleotide sequence ID" value="NZ_AP021875.1"/>
</dbReference>
<proteinExistence type="predicted"/>
<dbReference type="AlphaFoldDB" id="A0A5K7YUJ1"/>
<sequence>MNFKELTRNDMRLAMLRSIQDDGYALNESVLQSVLKLYGHNVSRDQVRTQIRWLEEQGLVSVEDVSGILVAKLTGRGVDVANGSAVVDGVKRPRPRG</sequence>
<organism evidence="1 2">
    <name type="scientific">Desulfosarcina widdelii</name>
    <dbReference type="NCBI Taxonomy" id="947919"/>
    <lineage>
        <taxon>Bacteria</taxon>
        <taxon>Pseudomonadati</taxon>
        <taxon>Thermodesulfobacteriota</taxon>
        <taxon>Desulfobacteria</taxon>
        <taxon>Desulfobacterales</taxon>
        <taxon>Desulfosarcinaceae</taxon>
        <taxon>Desulfosarcina</taxon>
    </lineage>
</organism>
<evidence type="ECO:0000313" key="1">
    <source>
        <dbReference type="EMBL" id="BBO73452.1"/>
    </source>
</evidence>